<dbReference type="RefSeq" id="WP_222991991.1">
    <property type="nucleotide sequence ID" value="NZ_JAINVV010000010.1"/>
</dbReference>
<evidence type="ECO:0000256" key="1">
    <source>
        <dbReference type="SAM" id="Phobius"/>
    </source>
</evidence>
<evidence type="ECO:0008006" key="4">
    <source>
        <dbReference type="Google" id="ProtNLM"/>
    </source>
</evidence>
<feature type="transmembrane region" description="Helical" evidence="1">
    <location>
        <begin position="44"/>
        <end position="65"/>
    </location>
</feature>
<dbReference type="EMBL" id="JAINVV010000010">
    <property type="protein sequence ID" value="MBY8824882.1"/>
    <property type="molecule type" value="Genomic_DNA"/>
</dbReference>
<organism evidence="2 3">
    <name type="scientific">Sphingomonas colocasiae</name>
    <dbReference type="NCBI Taxonomy" id="1848973"/>
    <lineage>
        <taxon>Bacteria</taxon>
        <taxon>Pseudomonadati</taxon>
        <taxon>Pseudomonadota</taxon>
        <taxon>Alphaproteobacteria</taxon>
        <taxon>Sphingomonadales</taxon>
        <taxon>Sphingomonadaceae</taxon>
        <taxon>Sphingomonas</taxon>
    </lineage>
</organism>
<gene>
    <name evidence="2" type="ORF">K7G82_21440</name>
</gene>
<protein>
    <recommendedName>
        <fullName evidence="4">DUF2892 domain-containing protein</fullName>
    </recommendedName>
</protein>
<sequence length="74" mass="7947">MSTDPDTLARNRFFAIGALRLTGVAMLVVGLMAVSGRIAAIPPVAGYILVLIGLADFLVVPRVLARRWRSPRGE</sequence>
<dbReference type="Proteomes" id="UP000706039">
    <property type="component" value="Unassembled WGS sequence"/>
</dbReference>
<evidence type="ECO:0000313" key="3">
    <source>
        <dbReference type="Proteomes" id="UP000706039"/>
    </source>
</evidence>
<evidence type="ECO:0000313" key="2">
    <source>
        <dbReference type="EMBL" id="MBY8824882.1"/>
    </source>
</evidence>
<keyword evidence="1" id="KW-0812">Transmembrane</keyword>
<feature type="transmembrane region" description="Helical" evidence="1">
    <location>
        <begin position="12"/>
        <end position="32"/>
    </location>
</feature>
<comment type="caution">
    <text evidence="2">The sequence shown here is derived from an EMBL/GenBank/DDBJ whole genome shotgun (WGS) entry which is preliminary data.</text>
</comment>
<proteinExistence type="predicted"/>
<accession>A0ABS7PX08</accession>
<keyword evidence="1" id="KW-1133">Transmembrane helix</keyword>
<keyword evidence="3" id="KW-1185">Reference proteome</keyword>
<reference evidence="2 3" key="1">
    <citation type="submission" date="2021-08" db="EMBL/GenBank/DDBJ databases">
        <authorList>
            <person name="Tuo L."/>
        </authorList>
    </citation>
    <scope>NUCLEOTIDE SEQUENCE [LARGE SCALE GENOMIC DNA]</scope>
    <source>
        <strain evidence="2 3">JCM 31229</strain>
    </source>
</reference>
<name>A0ABS7PX08_9SPHN</name>
<keyword evidence="1" id="KW-0472">Membrane</keyword>